<keyword evidence="2" id="KW-0732">Signal</keyword>
<dbReference type="EMBL" id="CP063849">
    <property type="protein sequence ID" value="QOY89961.1"/>
    <property type="molecule type" value="Genomic_DNA"/>
</dbReference>
<dbReference type="SUPFAM" id="SSF53474">
    <property type="entry name" value="alpha/beta-Hydrolases"/>
    <property type="match status" value="1"/>
</dbReference>
<evidence type="ECO:0000256" key="2">
    <source>
        <dbReference type="SAM" id="SignalP"/>
    </source>
</evidence>
<protein>
    <submittedName>
        <fullName evidence="4">Alpha/beta hydrolase</fullName>
    </submittedName>
</protein>
<reference evidence="4 5" key="1">
    <citation type="submission" date="2020-10" db="EMBL/GenBank/DDBJ databases">
        <title>Complete genome sequence of Paludibaculum fermentans P105T, a facultatively anaerobic acidobacterium capable of dissimilatory Fe(III) reduction.</title>
        <authorList>
            <person name="Dedysh S.N."/>
            <person name="Beletsky A.V."/>
            <person name="Kulichevskaya I.S."/>
            <person name="Mardanov A.V."/>
            <person name="Ravin N.V."/>
        </authorList>
    </citation>
    <scope>NUCLEOTIDE SEQUENCE [LARGE SCALE GENOMIC DNA]</scope>
    <source>
        <strain evidence="4 5">P105</strain>
    </source>
</reference>
<sequence length="271" mass="29563">MKLHAAALVLLACSTLWAAPPPAATDLKDVEFAKPAGVSLTLDAWIPASAKAQPAVILVHGGGWNAGTKRTYINPWFPTLTDAGIAWFTINYRLAPQWKYPAAVEDVEAAVTWVQANAKKWNIDPKRIALMGESAGGHLVALAGARGKVKVKTVVDFYGLNDLPLINQQRGKSKNLEQFLPDGSDATYKAASPATYIHKKMPPFLFIHGTADKAVPWQQSPAMCDQMKAAGARCEVLLIEGAPHGVEGMEKDPAWHTWKPKVVEWLKRELR</sequence>
<keyword evidence="5" id="KW-1185">Reference proteome</keyword>
<accession>A0A7S7SMX9</accession>
<keyword evidence="1 4" id="KW-0378">Hydrolase</keyword>
<proteinExistence type="predicted"/>
<dbReference type="Gene3D" id="3.40.50.1820">
    <property type="entry name" value="alpha/beta hydrolase"/>
    <property type="match status" value="1"/>
</dbReference>
<feature type="signal peptide" evidence="2">
    <location>
        <begin position="1"/>
        <end position="18"/>
    </location>
</feature>
<name>A0A7S7SMX9_PALFE</name>
<dbReference type="RefSeq" id="WP_194451624.1">
    <property type="nucleotide sequence ID" value="NZ_CP063849.1"/>
</dbReference>
<dbReference type="Proteomes" id="UP000593892">
    <property type="component" value="Chromosome"/>
</dbReference>
<dbReference type="PANTHER" id="PTHR48081">
    <property type="entry name" value="AB HYDROLASE SUPERFAMILY PROTEIN C4A8.06C"/>
    <property type="match status" value="1"/>
</dbReference>
<dbReference type="AlphaFoldDB" id="A0A7S7SMX9"/>
<dbReference type="GO" id="GO:0016787">
    <property type="term" value="F:hydrolase activity"/>
    <property type="evidence" value="ECO:0007669"/>
    <property type="project" value="UniProtKB-KW"/>
</dbReference>
<feature type="chain" id="PRO_5032856676" evidence="2">
    <location>
        <begin position="19"/>
        <end position="271"/>
    </location>
</feature>
<organism evidence="4 5">
    <name type="scientific">Paludibaculum fermentans</name>
    <dbReference type="NCBI Taxonomy" id="1473598"/>
    <lineage>
        <taxon>Bacteria</taxon>
        <taxon>Pseudomonadati</taxon>
        <taxon>Acidobacteriota</taxon>
        <taxon>Terriglobia</taxon>
        <taxon>Bryobacterales</taxon>
        <taxon>Bryobacteraceae</taxon>
        <taxon>Paludibaculum</taxon>
    </lineage>
</organism>
<dbReference type="InterPro" id="IPR049492">
    <property type="entry name" value="BD-FAE-like_dom"/>
</dbReference>
<dbReference type="KEGG" id="pfer:IRI77_08400"/>
<dbReference type="InterPro" id="IPR050300">
    <property type="entry name" value="GDXG_lipolytic_enzyme"/>
</dbReference>
<gene>
    <name evidence="4" type="ORF">IRI77_08400</name>
</gene>
<dbReference type="InterPro" id="IPR029058">
    <property type="entry name" value="AB_hydrolase_fold"/>
</dbReference>
<feature type="domain" description="BD-FAE-like" evidence="3">
    <location>
        <begin position="42"/>
        <end position="225"/>
    </location>
</feature>
<evidence type="ECO:0000313" key="5">
    <source>
        <dbReference type="Proteomes" id="UP000593892"/>
    </source>
</evidence>
<dbReference type="PANTHER" id="PTHR48081:SF13">
    <property type="entry name" value="ALPHA_BETA HYDROLASE"/>
    <property type="match status" value="1"/>
</dbReference>
<dbReference type="Pfam" id="PF20434">
    <property type="entry name" value="BD-FAE"/>
    <property type="match status" value="1"/>
</dbReference>
<evidence type="ECO:0000256" key="1">
    <source>
        <dbReference type="ARBA" id="ARBA00022801"/>
    </source>
</evidence>
<evidence type="ECO:0000313" key="4">
    <source>
        <dbReference type="EMBL" id="QOY89961.1"/>
    </source>
</evidence>
<evidence type="ECO:0000259" key="3">
    <source>
        <dbReference type="Pfam" id="PF20434"/>
    </source>
</evidence>